<dbReference type="RefSeq" id="WP_147770771.1">
    <property type="nucleotide sequence ID" value="NZ_SAYB01000003.1"/>
</dbReference>
<comment type="caution">
    <text evidence="1">The sequence shown here is derived from an EMBL/GenBank/DDBJ whole genome shotgun (WGS) entry which is preliminary data.</text>
</comment>
<dbReference type="InterPro" id="IPR008838">
    <property type="entry name" value="Variable_surface_protein_TREHY"/>
</dbReference>
<protein>
    <recommendedName>
        <fullName evidence="3">Cell surface protein</fullName>
    </recommendedName>
</protein>
<proteinExistence type="predicted"/>
<sequence length="415" mass="46025">MKRLITILFFILTPLSLFGFYGDGSGRSLIDFLMDRYQLRARTDQIGVLYGVGIGDGDFIFSLGVTGNTSGVILDNWTNDSSTNKNIKSYFRPSVMLAMGYKSYKIGVGVGYQFKYVDSNYMVHTPVLTLMIKDNTLRFNIPLAIGVGNHLAKNTFIVSTSIEARYYLHKFIDYFTQLRVYFHYGYARISYARILHSLTTVVGGVDPNSKAIYKDQTSIGIDLRAYFNFPTDKGVSIEPYLRVLYSAALETVENLGGVLNRRKGDNFNINAYGFDYTSLNFNNSGNEKLSGGYMPSVPGIPNPQGQMSIDGIYRVGIALPLGLRATNDFISLYVEPSLAVTIFGGKINLLGVEKKGFFYTFGYVVYSELTITPVKYLELFLELQTGGASRLGGDLYGAGATTMILNASSGIAWYF</sequence>
<evidence type="ECO:0000313" key="1">
    <source>
        <dbReference type="EMBL" id="TXJ38131.1"/>
    </source>
</evidence>
<dbReference type="Proteomes" id="UP000322814">
    <property type="component" value="Unassembled WGS sequence"/>
</dbReference>
<gene>
    <name evidence="1" type="ORF">EPJ78_05370</name>
</gene>
<dbReference type="Pfam" id="PF05540">
    <property type="entry name" value="Serpulina_VSP"/>
    <property type="match status" value="1"/>
</dbReference>
<accession>A0A5C8EMI3</accession>
<evidence type="ECO:0000313" key="2">
    <source>
        <dbReference type="Proteomes" id="UP000322814"/>
    </source>
</evidence>
<organism evidence="1 2">
    <name type="scientific">Brachyspira aalborgi</name>
    <dbReference type="NCBI Taxonomy" id="29522"/>
    <lineage>
        <taxon>Bacteria</taxon>
        <taxon>Pseudomonadati</taxon>
        <taxon>Spirochaetota</taxon>
        <taxon>Spirochaetia</taxon>
        <taxon>Brachyspirales</taxon>
        <taxon>Brachyspiraceae</taxon>
        <taxon>Brachyspira</taxon>
    </lineage>
</organism>
<evidence type="ECO:0008006" key="3">
    <source>
        <dbReference type="Google" id="ProtNLM"/>
    </source>
</evidence>
<reference evidence="1 2" key="1">
    <citation type="journal article" date="1992" name="Lakartidningen">
        <title>[Penicillin V and not amoxicillin is the first choice preparation in acute otitis].</title>
        <authorList>
            <person name="Kamme C."/>
            <person name="Lundgren K."/>
            <person name="Prellner K."/>
        </authorList>
    </citation>
    <scope>NUCLEOTIDE SEQUENCE [LARGE SCALE GENOMIC DNA]</scope>
    <source>
        <strain evidence="1 2">PC4580III</strain>
    </source>
</reference>
<dbReference type="EMBL" id="SAYB01000003">
    <property type="protein sequence ID" value="TXJ38131.1"/>
    <property type="molecule type" value="Genomic_DNA"/>
</dbReference>
<dbReference type="AlphaFoldDB" id="A0A5C8EMI3"/>
<name>A0A5C8EMI3_9SPIR</name>